<dbReference type="AlphaFoldDB" id="A0A177CQ28"/>
<keyword evidence="3" id="KW-1185">Reference proteome</keyword>
<dbReference type="EMBL" id="KV441550">
    <property type="protein sequence ID" value="OAG08879.1"/>
    <property type="molecule type" value="Genomic_DNA"/>
</dbReference>
<dbReference type="Proteomes" id="UP000077069">
    <property type="component" value="Unassembled WGS sequence"/>
</dbReference>
<sequence length="137" mass="14837">MRWLRTTSRRILPARLLPAAGQPSADSRGSRGRPSALPRSPAWVDVLLEKVEALRLRAAARSGGLFFACCAPKEIDIFDLLMLLSAVDSLGRTSNAELTSSQAFATPWYTTPAVRGTHAAVSTTCAENLHKVIMWCG</sequence>
<evidence type="ECO:0000313" key="2">
    <source>
        <dbReference type="EMBL" id="OAG08879.1"/>
    </source>
</evidence>
<protein>
    <submittedName>
        <fullName evidence="2">Uncharacterized protein</fullName>
    </submittedName>
</protein>
<proteinExistence type="predicted"/>
<feature type="region of interest" description="Disordered" evidence="1">
    <location>
        <begin position="19"/>
        <end position="38"/>
    </location>
</feature>
<dbReference type="GeneID" id="28763574"/>
<evidence type="ECO:0000313" key="3">
    <source>
        <dbReference type="Proteomes" id="UP000077069"/>
    </source>
</evidence>
<accession>A0A177CQ28</accession>
<gene>
    <name evidence="2" type="ORF">CC84DRAFT_1174285</name>
</gene>
<evidence type="ECO:0000256" key="1">
    <source>
        <dbReference type="SAM" id="MobiDB-lite"/>
    </source>
</evidence>
<dbReference type="OrthoDB" id="10507551at2759"/>
<dbReference type="RefSeq" id="XP_018039244.1">
    <property type="nucleotide sequence ID" value="XM_018180088.1"/>
</dbReference>
<organism evidence="2 3">
    <name type="scientific">Paraphaeosphaeria sporulosa</name>
    <dbReference type="NCBI Taxonomy" id="1460663"/>
    <lineage>
        <taxon>Eukaryota</taxon>
        <taxon>Fungi</taxon>
        <taxon>Dikarya</taxon>
        <taxon>Ascomycota</taxon>
        <taxon>Pezizomycotina</taxon>
        <taxon>Dothideomycetes</taxon>
        <taxon>Pleosporomycetidae</taxon>
        <taxon>Pleosporales</taxon>
        <taxon>Massarineae</taxon>
        <taxon>Didymosphaeriaceae</taxon>
        <taxon>Paraphaeosphaeria</taxon>
    </lineage>
</organism>
<dbReference type="InParanoid" id="A0A177CQ28"/>
<name>A0A177CQ28_9PLEO</name>
<reference evidence="2 3" key="1">
    <citation type="submission" date="2016-05" db="EMBL/GenBank/DDBJ databases">
        <title>Comparative analysis of secretome profiles of manganese(II)-oxidizing ascomycete fungi.</title>
        <authorList>
            <consortium name="DOE Joint Genome Institute"/>
            <person name="Zeiner C.A."/>
            <person name="Purvine S.O."/>
            <person name="Zink E.M."/>
            <person name="Wu S."/>
            <person name="Pasa-Tolic L."/>
            <person name="Chaput D.L."/>
            <person name="Haridas S."/>
            <person name="Grigoriev I.V."/>
            <person name="Santelli C.M."/>
            <person name="Hansel C.M."/>
        </authorList>
    </citation>
    <scope>NUCLEOTIDE SEQUENCE [LARGE SCALE GENOMIC DNA]</scope>
    <source>
        <strain evidence="2 3">AP3s5-JAC2a</strain>
    </source>
</reference>